<proteinExistence type="predicted"/>
<evidence type="ECO:0000313" key="3">
    <source>
        <dbReference type="Proteomes" id="UP000276133"/>
    </source>
</evidence>
<feature type="region of interest" description="Disordered" evidence="1">
    <location>
        <begin position="65"/>
        <end position="134"/>
    </location>
</feature>
<accession>A0A3M7PU62</accession>
<sequence>MLTKLIDNADENDNPFRPEGSLAKEADEFIKELNTKKEREVSEIIKNTSLNNSNTLSVNELMHQPNDAELARTANEPQKPAEKPDVVSLPQVTEPETRELDNPAPVEQPQTPSTTENGQKKKKKVKSKCGCIIS</sequence>
<comment type="caution">
    <text evidence="2">The sequence shown here is derived from an EMBL/GenBank/DDBJ whole genome shotgun (WGS) entry which is preliminary data.</text>
</comment>
<organism evidence="2 3">
    <name type="scientific">Brachionus plicatilis</name>
    <name type="common">Marine rotifer</name>
    <name type="synonym">Brachionus muelleri</name>
    <dbReference type="NCBI Taxonomy" id="10195"/>
    <lineage>
        <taxon>Eukaryota</taxon>
        <taxon>Metazoa</taxon>
        <taxon>Spiralia</taxon>
        <taxon>Gnathifera</taxon>
        <taxon>Rotifera</taxon>
        <taxon>Eurotatoria</taxon>
        <taxon>Monogononta</taxon>
        <taxon>Pseudotrocha</taxon>
        <taxon>Ploima</taxon>
        <taxon>Brachionidae</taxon>
        <taxon>Brachionus</taxon>
    </lineage>
</organism>
<dbReference type="AlphaFoldDB" id="A0A3M7PU62"/>
<dbReference type="OrthoDB" id="10516836at2759"/>
<gene>
    <name evidence="2" type="ORF">BpHYR1_023200</name>
</gene>
<reference evidence="2 3" key="1">
    <citation type="journal article" date="2018" name="Sci. Rep.">
        <title>Genomic signatures of local adaptation to the degree of environmental predictability in rotifers.</title>
        <authorList>
            <person name="Franch-Gras L."/>
            <person name="Hahn C."/>
            <person name="Garcia-Roger E.M."/>
            <person name="Carmona M.J."/>
            <person name="Serra M."/>
            <person name="Gomez A."/>
        </authorList>
    </citation>
    <scope>NUCLEOTIDE SEQUENCE [LARGE SCALE GENOMIC DNA]</scope>
    <source>
        <strain evidence="2">HYR1</strain>
    </source>
</reference>
<feature type="region of interest" description="Disordered" evidence="1">
    <location>
        <begin position="1"/>
        <end position="23"/>
    </location>
</feature>
<evidence type="ECO:0000313" key="2">
    <source>
        <dbReference type="EMBL" id="RNA02543.1"/>
    </source>
</evidence>
<protein>
    <submittedName>
        <fullName evidence="2">Uncharacterized protein</fullName>
    </submittedName>
</protein>
<dbReference type="EMBL" id="REGN01008843">
    <property type="protein sequence ID" value="RNA02543.1"/>
    <property type="molecule type" value="Genomic_DNA"/>
</dbReference>
<keyword evidence="3" id="KW-1185">Reference proteome</keyword>
<evidence type="ECO:0000256" key="1">
    <source>
        <dbReference type="SAM" id="MobiDB-lite"/>
    </source>
</evidence>
<name>A0A3M7PU62_BRAPC</name>
<feature type="compositionally biased region" description="Polar residues" evidence="1">
    <location>
        <begin position="108"/>
        <end position="117"/>
    </location>
</feature>
<dbReference type="Proteomes" id="UP000276133">
    <property type="component" value="Unassembled WGS sequence"/>
</dbReference>